<dbReference type="RefSeq" id="WP_092704482.1">
    <property type="nucleotide sequence ID" value="NZ_FOSR01000012.1"/>
</dbReference>
<evidence type="ECO:0000259" key="12">
    <source>
        <dbReference type="Pfam" id="PF02558"/>
    </source>
</evidence>
<proteinExistence type="inferred from homology"/>
<dbReference type="InterPro" id="IPR013332">
    <property type="entry name" value="KPR_N"/>
</dbReference>
<dbReference type="FunFam" id="3.40.50.720:FF:000307">
    <property type="entry name" value="2-dehydropantoate 2-reductase"/>
    <property type="match status" value="1"/>
</dbReference>
<keyword evidence="6 11" id="KW-0566">Pantothenate biosynthesis</keyword>
<evidence type="ECO:0000256" key="9">
    <source>
        <dbReference type="ARBA" id="ARBA00032024"/>
    </source>
</evidence>
<dbReference type="GO" id="GO:0008677">
    <property type="term" value="F:2-dehydropantoate 2-reductase activity"/>
    <property type="evidence" value="ECO:0007669"/>
    <property type="project" value="UniProtKB-EC"/>
</dbReference>
<sequence>MRILFVGAGATGGYFGGRLLQHGRDVTFLVRERRAEQLARHGLVIHSRTGDVTLPAPPAVLARELHEPFDLIVLSCKAYGLEQAMEDFAPAVGSHTTILPLLNGMRHMDRLDTRFGADKVLAGQCSIAATLDDEGAIRHLNTMQNLVFGERDGRKSERMQAITKVMLDAGFDAHASDDALQAMWNKWVFLASLAGITCLMRASVADIMAAPGGAEATLALLEDCRATAERAGHAPSDAALGHARGLLTDAQSSLTASMLRDLQQGHPIEADHVIGDMLARSGHALGDGSMLAVAYAHLKAYEAGRARRQTN</sequence>
<dbReference type="EC" id="1.1.1.169" evidence="4 11"/>
<evidence type="ECO:0000313" key="14">
    <source>
        <dbReference type="EMBL" id="SFL03661.1"/>
    </source>
</evidence>
<keyword evidence="8 11" id="KW-0560">Oxidoreductase</keyword>
<dbReference type="PANTHER" id="PTHR21708">
    <property type="entry name" value="PROBABLE 2-DEHYDROPANTOATE 2-REDUCTASE"/>
    <property type="match status" value="1"/>
</dbReference>
<name>A0A1I4EHJ4_9GAMM</name>
<comment type="function">
    <text evidence="1 11">Catalyzes the NADPH-dependent reduction of ketopantoate into pantoic acid.</text>
</comment>
<dbReference type="GO" id="GO:0015940">
    <property type="term" value="P:pantothenate biosynthetic process"/>
    <property type="evidence" value="ECO:0007669"/>
    <property type="project" value="UniProtKB-UniPathway"/>
</dbReference>
<comment type="similarity">
    <text evidence="3 11">Belongs to the ketopantoate reductase family.</text>
</comment>
<dbReference type="AlphaFoldDB" id="A0A1I4EHJ4"/>
<accession>A0A1I4EHJ4</accession>
<comment type="pathway">
    <text evidence="2 11">Cofactor biosynthesis; (R)-pantothenate biosynthesis; (R)-pantoate from 3-methyl-2-oxobutanoate: step 2/2.</text>
</comment>
<gene>
    <name evidence="14" type="ORF">SAMN05192579_11229</name>
</gene>
<dbReference type="SUPFAM" id="SSF48179">
    <property type="entry name" value="6-phosphogluconate dehydrogenase C-terminal domain-like"/>
    <property type="match status" value="1"/>
</dbReference>
<evidence type="ECO:0000256" key="4">
    <source>
        <dbReference type="ARBA" id="ARBA00013014"/>
    </source>
</evidence>
<evidence type="ECO:0000313" key="15">
    <source>
        <dbReference type="Proteomes" id="UP000198725"/>
    </source>
</evidence>
<dbReference type="InterPro" id="IPR003710">
    <property type="entry name" value="ApbA"/>
</dbReference>
<dbReference type="InterPro" id="IPR051402">
    <property type="entry name" value="KPR-Related"/>
</dbReference>
<dbReference type="Gene3D" id="3.40.50.720">
    <property type="entry name" value="NAD(P)-binding Rossmann-like Domain"/>
    <property type="match status" value="1"/>
</dbReference>
<evidence type="ECO:0000256" key="10">
    <source>
        <dbReference type="ARBA" id="ARBA00048793"/>
    </source>
</evidence>
<dbReference type="EMBL" id="FOSR01000012">
    <property type="protein sequence ID" value="SFL03661.1"/>
    <property type="molecule type" value="Genomic_DNA"/>
</dbReference>
<dbReference type="InterPro" id="IPR008927">
    <property type="entry name" value="6-PGluconate_DH-like_C_sf"/>
</dbReference>
<dbReference type="InterPro" id="IPR013328">
    <property type="entry name" value="6PGD_dom2"/>
</dbReference>
<comment type="catalytic activity">
    <reaction evidence="10 11">
        <text>(R)-pantoate + NADP(+) = 2-dehydropantoate + NADPH + H(+)</text>
        <dbReference type="Rhea" id="RHEA:16233"/>
        <dbReference type="ChEBI" id="CHEBI:11561"/>
        <dbReference type="ChEBI" id="CHEBI:15378"/>
        <dbReference type="ChEBI" id="CHEBI:15980"/>
        <dbReference type="ChEBI" id="CHEBI:57783"/>
        <dbReference type="ChEBI" id="CHEBI:58349"/>
        <dbReference type="EC" id="1.1.1.169"/>
    </reaction>
</comment>
<dbReference type="InterPro" id="IPR036291">
    <property type="entry name" value="NAD(P)-bd_dom_sf"/>
</dbReference>
<keyword evidence="15" id="KW-1185">Reference proteome</keyword>
<dbReference type="NCBIfam" id="TIGR00745">
    <property type="entry name" value="apbA_panE"/>
    <property type="match status" value="1"/>
</dbReference>
<dbReference type="GO" id="GO:0005737">
    <property type="term" value="C:cytoplasm"/>
    <property type="evidence" value="ECO:0007669"/>
    <property type="project" value="TreeGrafter"/>
</dbReference>
<reference evidence="15" key="1">
    <citation type="submission" date="2016-10" db="EMBL/GenBank/DDBJ databases">
        <authorList>
            <person name="Varghese N."/>
            <person name="Submissions S."/>
        </authorList>
    </citation>
    <scope>NUCLEOTIDE SEQUENCE [LARGE SCALE GENOMIC DNA]</scope>
    <source>
        <strain evidence="15">MO64</strain>
    </source>
</reference>
<evidence type="ECO:0000256" key="8">
    <source>
        <dbReference type="ARBA" id="ARBA00023002"/>
    </source>
</evidence>
<evidence type="ECO:0000256" key="5">
    <source>
        <dbReference type="ARBA" id="ARBA00019465"/>
    </source>
</evidence>
<evidence type="ECO:0000256" key="6">
    <source>
        <dbReference type="ARBA" id="ARBA00022655"/>
    </source>
</evidence>
<dbReference type="UniPathway" id="UPA00028">
    <property type="reaction ID" value="UER00004"/>
</dbReference>
<feature type="domain" description="Ketopantoate reductase C-terminal" evidence="13">
    <location>
        <begin position="179"/>
        <end position="291"/>
    </location>
</feature>
<protein>
    <recommendedName>
        <fullName evidence="5 11">2-dehydropantoate 2-reductase</fullName>
        <ecNumber evidence="4 11">1.1.1.169</ecNumber>
    </recommendedName>
    <alternativeName>
        <fullName evidence="9 11">Ketopantoate reductase</fullName>
    </alternativeName>
</protein>
<dbReference type="InterPro" id="IPR013752">
    <property type="entry name" value="KPA_reductase"/>
</dbReference>
<evidence type="ECO:0000259" key="13">
    <source>
        <dbReference type="Pfam" id="PF08546"/>
    </source>
</evidence>
<dbReference type="NCBIfam" id="NF005094">
    <property type="entry name" value="PRK06522.2-5"/>
    <property type="match status" value="1"/>
</dbReference>
<dbReference type="PANTHER" id="PTHR21708:SF26">
    <property type="entry name" value="2-DEHYDROPANTOATE 2-REDUCTASE"/>
    <property type="match status" value="1"/>
</dbReference>
<dbReference type="Pfam" id="PF02558">
    <property type="entry name" value="ApbA"/>
    <property type="match status" value="1"/>
</dbReference>
<organism evidence="14 15">
    <name type="scientific">Rhodanobacter glycinis</name>
    <dbReference type="NCBI Taxonomy" id="582702"/>
    <lineage>
        <taxon>Bacteria</taxon>
        <taxon>Pseudomonadati</taxon>
        <taxon>Pseudomonadota</taxon>
        <taxon>Gammaproteobacteria</taxon>
        <taxon>Lysobacterales</taxon>
        <taxon>Rhodanobacteraceae</taxon>
        <taxon>Rhodanobacter</taxon>
    </lineage>
</organism>
<dbReference type="Gene3D" id="1.10.1040.10">
    <property type="entry name" value="N-(1-d-carboxylethyl)-l-norvaline Dehydrogenase, domain 2"/>
    <property type="match status" value="1"/>
</dbReference>
<evidence type="ECO:0000256" key="3">
    <source>
        <dbReference type="ARBA" id="ARBA00007870"/>
    </source>
</evidence>
<dbReference type="Pfam" id="PF08546">
    <property type="entry name" value="ApbA_C"/>
    <property type="match status" value="1"/>
</dbReference>
<evidence type="ECO:0000256" key="7">
    <source>
        <dbReference type="ARBA" id="ARBA00022857"/>
    </source>
</evidence>
<dbReference type="SUPFAM" id="SSF51735">
    <property type="entry name" value="NAD(P)-binding Rossmann-fold domains"/>
    <property type="match status" value="1"/>
</dbReference>
<dbReference type="Proteomes" id="UP000198725">
    <property type="component" value="Unassembled WGS sequence"/>
</dbReference>
<evidence type="ECO:0000256" key="2">
    <source>
        <dbReference type="ARBA" id="ARBA00004994"/>
    </source>
</evidence>
<evidence type="ECO:0000256" key="11">
    <source>
        <dbReference type="RuleBase" id="RU362068"/>
    </source>
</evidence>
<keyword evidence="7 11" id="KW-0521">NADP</keyword>
<evidence type="ECO:0000256" key="1">
    <source>
        <dbReference type="ARBA" id="ARBA00002919"/>
    </source>
</evidence>
<feature type="domain" description="Ketopantoate reductase N-terminal" evidence="12">
    <location>
        <begin position="3"/>
        <end position="152"/>
    </location>
</feature>